<accession>A0ABT2LJ03</accession>
<dbReference type="SUPFAM" id="SSF51735">
    <property type="entry name" value="NAD(P)-binding Rossmann-fold domains"/>
    <property type="match status" value="1"/>
</dbReference>
<evidence type="ECO:0000256" key="1">
    <source>
        <dbReference type="ARBA" id="ARBA00006484"/>
    </source>
</evidence>
<dbReference type="PANTHER" id="PTHR42760:SF132">
    <property type="entry name" value="SHORT-CHAIN DEHYDROGENASE_REDUCTASE FAMILY PROTEIN"/>
    <property type="match status" value="1"/>
</dbReference>
<dbReference type="Proteomes" id="UP001320831">
    <property type="component" value="Unassembled WGS sequence"/>
</dbReference>
<comment type="caution">
    <text evidence="2">The sequence shown here is derived from an EMBL/GenBank/DDBJ whole genome shotgun (WGS) entry which is preliminary data.</text>
</comment>
<gene>
    <name evidence="2" type="ORF">N5A92_05855</name>
</gene>
<dbReference type="InterPro" id="IPR020904">
    <property type="entry name" value="Sc_DH/Rdtase_CS"/>
</dbReference>
<dbReference type="InterPro" id="IPR036291">
    <property type="entry name" value="NAD(P)-bd_dom_sf"/>
</dbReference>
<evidence type="ECO:0000313" key="2">
    <source>
        <dbReference type="EMBL" id="MCT7374557.1"/>
    </source>
</evidence>
<dbReference type="Pfam" id="PF13561">
    <property type="entry name" value="adh_short_C2"/>
    <property type="match status" value="1"/>
</dbReference>
<dbReference type="Gene3D" id="3.40.50.720">
    <property type="entry name" value="NAD(P)-binding Rossmann-like Domain"/>
    <property type="match status" value="1"/>
</dbReference>
<name>A0ABT2LJ03_9HYPH</name>
<keyword evidence="3" id="KW-1185">Reference proteome</keyword>
<sequence>MLGLKSKRILVTGAGQGIGLAVADRFLSEGSSVALVDRMPSAELEAVARELTTKHASSAERLIWLHADMSDEAAIEDTIARVAHHFSGLDVLINNAAINHACASHEFPSAALDAVLGVNLRGVFLCSRAALKIFLAQPDGGLIINTSSNHEEMPKPGYIAYGISKAGLRGLTRTLALEYAGRNIRVNAVAPGAVVTPLNAAWAGDPVKTANISKHIPLMRPAVPEEIAGAFAFLASDDARYITGATLYVDGGLTLYPELREDWSI</sequence>
<evidence type="ECO:0000313" key="3">
    <source>
        <dbReference type="Proteomes" id="UP001320831"/>
    </source>
</evidence>
<dbReference type="PROSITE" id="PS00061">
    <property type="entry name" value="ADH_SHORT"/>
    <property type="match status" value="1"/>
</dbReference>
<dbReference type="InterPro" id="IPR002347">
    <property type="entry name" value="SDR_fam"/>
</dbReference>
<dbReference type="RefSeq" id="WP_260901038.1">
    <property type="nucleotide sequence ID" value="NZ_JAOCZP010000002.1"/>
</dbReference>
<dbReference type="NCBIfam" id="NF005559">
    <property type="entry name" value="PRK07231.1"/>
    <property type="match status" value="1"/>
</dbReference>
<dbReference type="PANTHER" id="PTHR42760">
    <property type="entry name" value="SHORT-CHAIN DEHYDROGENASES/REDUCTASES FAMILY MEMBER"/>
    <property type="match status" value="1"/>
</dbReference>
<protein>
    <submittedName>
        <fullName evidence="2">SDR family oxidoreductase</fullName>
    </submittedName>
</protein>
<dbReference type="PRINTS" id="PR00081">
    <property type="entry name" value="GDHRDH"/>
</dbReference>
<comment type="similarity">
    <text evidence="1">Belongs to the short-chain dehydrogenases/reductases (SDR) family.</text>
</comment>
<reference evidence="2 3" key="1">
    <citation type="submission" date="2022-09" db="EMBL/GenBank/DDBJ databases">
        <title>Chelativorans salina sp. nov., a novel slightly halophilic bacterium isolated from a saline lake sediment enrichment.</title>
        <authorList>
            <person name="Gao L."/>
            <person name="Fang B.-Z."/>
            <person name="Li W.-J."/>
        </authorList>
    </citation>
    <scope>NUCLEOTIDE SEQUENCE [LARGE SCALE GENOMIC DNA]</scope>
    <source>
        <strain evidence="2 3">EGI FJ00035</strain>
    </source>
</reference>
<proteinExistence type="inferred from homology"/>
<dbReference type="PRINTS" id="PR00080">
    <property type="entry name" value="SDRFAMILY"/>
</dbReference>
<organism evidence="2 3">
    <name type="scientific">Chelativorans salis</name>
    <dbReference type="NCBI Taxonomy" id="2978478"/>
    <lineage>
        <taxon>Bacteria</taxon>
        <taxon>Pseudomonadati</taxon>
        <taxon>Pseudomonadota</taxon>
        <taxon>Alphaproteobacteria</taxon>
        <taxon>Hyphomicrobiales</taxon>
        <taxon>Phyllobacteriaceae</taxon>
        <taxon>Chelativorans</taxon>
    </lineage>
</organism>
<dbReference type="EMBL" id="JAOCZP010000002">
    <property type="protein sequence ID" value="MCT7374557.1"/>
    <property type="molecule type" value="Genomic_DNA"/>
</dbReference>